<dbReference type="AlphaFoldDB" id="A0A1D6K657"/>
<proteinExistence type="predicted"/>
<name>A0A1D6K657_MAIZE</name>
<sequence>MLIYNLLCRLMENQLSVAKLGFRNVTTVLTLTIAHEKRLSLFGLPVQTVLHQALDSHPMLGIGIRTEP</sequence>
<accession>A0A1D6K657</accession>
<evidence type="ECO:0000313" key="1">
    <source>
        <dbReference type="EMBL" id="ONL99056.1"/>
    </source>
</evidence>
<gene>
    <name evidence="1" type="ORF">ZEAMMB73_Zm00001d029595</name>
</gene>
<organism evidence="1">
    <name type="scientific">Zea mays</name>
    <name type="common">Maize</name>
    <dbReference type="NCBI Taxonomy" id="4577"/>
    <lineage>
        <taxon>Eukaryota</taxon>
        <taxon>Viridiplantae</taxon>
        <taxon>Streptophyta</taxon>
        <taxon>Embryophyta</taxon>
        <taxon>Tracheophyta</taxon>
        <taxon>Spermatophyta</taxon>
        <taxon>Magnoliopsida</taxon>
        <taxon>Liliopsida</taxon>
        <taxon>Poales</taxon>
        <taxon>Poaceae</taxon>
        <taxon>PACMAD clade</taxon>
        <taxon>Panicoideae</taxon>
        <taxon>Andropogonodae</taxon>
        <taxon>Andropogoneae</taxon>
        <taxon>Tripsacinae</taxon>
        <taxon>Zea</taxon>
    </lineage>
</organism>
<reference evidence="1" key="1">
    <citation type="submission" date="2015-12" db="EMBL/GenBank/DDBJ databases">
        <title>Update maize B73 reference genome by single molecule sequencing technologies.</title>
        <authorList>
            <consortium name="Maize Genome Sequencing Project"/>
            <person name="Ware D."/>
        </authorList>
    </citation>
    <scope>NUCLEOTIDE SEQUENCE [LARGE SCALE GENOMIC DNA]</scope>
    <source>
        <tissue evidence="1">Seedling</tissue>
    </source>
</reference>
<protein>
    <submittedName>
        <fullName evidence="1">Zinc-binding protein</fullName>
    </submittedName>
</protein>
<dbReference type="EMBL" id="CM007647">
    <property type="protein sequence ID" value="ONL99056.1"/>
    <property type="molecule type" value="Genomic_DNA"/>
</dbReference>